<accession>A0A7K1TKG5</accession>
<sequence>MQHVAMLSSGAFNRPLLDYFFGKTAQPSICTIIQVCWQDATSACISRERLVASPWSLATYLHVLLAARRGVAKARLSVVLATIYGLVHFIFRAMTTPFILRLFLLLGGSLLSPLLLRAQTTSVPWTWVQRGQGPLGNEGRSVAVDAQGNAYVTGYFRQSLTVGATTLRTDSLDAFLLKYSPQGQVLWARQLGASRQAVGFHVAVDAVGNSYVTGLFRGTL</sequence>
<dbReference type="InterPro" id="IPR010620">
    <property type="entry name" value="SBBP_repeat"/>
</dbReference>
<protein>
    <submittedName>
        <fullName evidence="2">Uncharacterized protein</fullName>
    </submittedName>
</protein>
<keyword evidence="1" id="KW-0472">Membrane</keyword>
<dbReference type="AlphaFoldDB" id="A0A7K1TKG5"/>
<name>A0A7K1TKG5_9BACT</name>
<dbReference type="PANTHER" id="PTHR35580:SF1">
    <property type="entry name" value="PHYTASE-LIKE DOMAIN-CONTAINING PROTEIN"/>
    <property type="match status" value="1"/>
</dbReference>
<dbReference type="Proteomes" id="UP000441336">
    <property type="component" value="Unassembled WGS sequence"/>
</dbReference>
<dbReference type="Pfam" id="PF06739">
    <property type="entry name" value="SBBP"/>
    <property type="match status" value="1"/>
</dbReference>
<feature type="transmembrane region" description="Helical" evidence="1">
    <location>
        <begin position="74"/>
        <end position="92"/>
    </location>
</feature>
<organism evidence="2 3">
    <name type="scientific">Hymenobacter ginkgonis</name>
    <dbReference type="NCBI Taxonomy" id="2682976"/>
    <lineage>
        <taxon>Bacteria</taxon>
        <taxon>Pseudomonadati</taxon>
        <taxon>Bacteroidota</taxon>
        <taxon>Cytophagia</taxon>
        <taxon>Cytophagales</taxon>
        <taxon>Hymenobacteraceae</taxon>
        <taxon>Hymenobacter</taxon>
    </lineage>
</organism>
<gene>
    <name evidence="2" type="ORF">GO988_21230</name>
</gene>
<proteinExistence type="predicted"/>
<evidence type="ECO:0000313" key="2">
    <source>
        <dbReference type="EMBL" id="MVN78862.1"/>
    </source>
</evidence>
<dbReference type="EMBL" id="WQKZ01000007">
    <property type="protein sequence ID" value="MVN78862.1"/>
    <property type="molecule type" value="Genomic_DNA"/>
</dbReference>
<dbReference type="InterPro" id="IPR052918">
    <property type="entry name" value="Motility_Chemotaxis_Reg"/>
</dbReference>
<comment type="caution">
    <text evidence="2">The sequence shown here is derived from an EMBL/GenBank/DDBJ whole genome shotgun (WGS) entry which is preliminary data.</text>
</comment>
<keyword evidence="1" id="KW-1133">Transmembrane helix</keyword>
<dbReference type="SUPFAM" id="SSF101898">
    <property type="entry name" value="NHL repeat"/>
    <property type="match status" value="1"/>
</dbReference>
<keyword evidence="3" id="KW-1185">Reference proteome</keyword>
<evidence type="ECO:0000313" key="3">
    <source>
        <dbReference type="Proteomes" id="UP000441336"/>
    </source>
</evidence>
<evidence type="ECO:0000256" key="1">
    <source>
        <dbReference type="SAM" id="Phobius"/>
    </source>
</evidence>
<dbReference type="PANTHER" id="PTHR35580">
    <property type="entry name" value="CELL SURFACE GLYCOPROTEIN (S-LAYER PROTEIN)-LIKE PROTEIN"/>
    <property type="match status" value="1"/>
</dbReference>
<keyword evidence="1" id="KW-0812">Transmembrane</keyword>
<reference evidence="2 3" key="1">
    <citation type="submission" date="2019-12" db="EMBL/GenBank/DDBJ databases">
        <title>Hymenobacter sp. HMF4947 Genome sequencing and assembly.</title>
        <authorList>
            <person name="Kang H."/>
            <person name="Cha I."/>
            <person name="Kim H."/>
            <person name="Joh K."/>
        </authorList>
    </citation>
    <scope>NUCLEOTIDE SEQUENCE [LARGE SCALE GENOMIC DNA]</scope>
    <source>
        <strain evidence="2 3">HMF4947</strain>
    </source>
</reference>